<sequence length="47" mass="4896">CCGVTPGISSTLTPPSYPLERSLLAPRSVTSPTNCRSSGPKCSARRC</sequence>
<protein>
    <submittedName>
        <fullName evidence="2">Uncharacterized protein</fullName>
    </submittedName>
</protein>
<feature type="compositionally biased region" description="Polar residues" evidence="1">
    <location>
        <begin position="28"/>
        <end position="37"/>
    </location>
</feature>
<feature type="non-terminal residue" evidence="2">
    <location>
        <position position="47"/>
    </location>
</feature>
<dbReference type="AlphaFoldDB" id="A0A6J4QF10"/>
<evidence type="ECO:0000256" key="1">
    <source>
        <dbReference type="SAM" id="MobiDB-lite"/>
    </source>
</evidence>
<name>A0A6J4QF10_9ACTN</name>
<feature type="non-terminal residue" evidence="2">
    <location>
        <position position="1"/>
    </location>
</feature>
<reference evidence="2" key="1">
    <citation type="submission" date="2020-02" db="EMBL/GenBank/DDBJ databases">
        <authorList>
            <person name="Meier V. D."/>
        </authorList>
    </citation>
    <scope>NUCLEOTIDE SEQUENCE</scope>
    <source>
        <strain evidence="2">AVDCRST_MAG14</strain>
    </source>
</reference>
<gene>
    <name evidence="2" type="ORF">AVDCRST_MAG14-124</name>
</gene>
<feature type="region of interest" description="Disordered" evidence="1">
    <location>
        <begin position="28"/>
        <end position="47"/>
    </location>
</feature>
<evidence type="ECO:0000313" key="2">
    <source>
        <dbReference type="EMBL" id="CAA9443019.1"/>
    </source>
</evidence>
<organism evidence="2">
    <name type="scientific">uncultured Rubrobacteraceae bacterium</name>
    <dbReference type="NCBI Taxonomy" id="349277"/>
    <lineage>
        <taxon>Bacteria</taxon>
        <taxon>Bacillati</taxon>
        <taxon>Actinomycetota</taxon>
        <taxon>Rubrobacteria</taxon>
        <taxon>Rubrobacterales</taxon>
        <taxon>Rubrobacteraceae</taxon>
        <taxon>environmental samples</taxon>
    </lineage>
</organism>
<proteinExistence type="predicted"/>
<accession>A0A6J4QF10</accession>
<dbReference type="EMBL" id="CADCVG010000005">
    <property type="protein sequence ID" value="CAA9443019.1"/>
    <property type="molecule type" value="Genomic_DNA"/>
</dbReference>